<dbReference type="InterPro" id="IPR041663">
    <property type="entry name" value="DisA/LigA_HHH"/>
</dbReference>
<proteinExistence type="predicted"/>
<dbReference type="AlphaFoldDB" id="A0A1I5VQI9"/>
<reference evidence="5" key="1">
    <citation type="submission" date="2016-10" db="EMBL/GenBank/DDBJ databases">
        <authorList>
            <person name="Varghese N."/>
            <person name="Submissions S."/>
        </authorList>
    </citation>
    <scope>NUCLEOTIDE SEQUENCE [LARGE SCALE GENOMIC DNA]</scope>
    <source>
        <strain evidence="5">CGMCC 1.10329</strain>
    </source>
</reference>
<evidence type="ECO:0000313" key="4">
    <source>
        <dbReference type="EMBL" id="SFQ09755.1"/>
    </source>
</evidence>
<protein>
    <submittedName>
        <fullName evidence="4">Helix-hairpin-helix motif-containing protein</fullName>
    </submittedName>
</protein>
<dbReference type="Proteomes" id="UP000183769">
    <property type="component" value="Unassembled WGS sequence"/>
</dbReference>
<name>A0A1I5VQI9_9EURY</name>
<dbReference type="RefSeq" id="WP_074880417.1">
    <property type="nucleotide sequence ID" value="NZ_FOXI01000019.1"/>
</dbReference>
<keyword evidence="2" id="KW-0234">DNA repair</keyword>
<evidence type="ECO:0000259" key="3">
    <source>
        <dbReference type="Pfam" id="PF12826"/>
    </source>
</evidence>
<keyword evidence="1" id="KW-0227">DNA damage</keyword>
<dbReference type="InterPro" id="IPR010994">
    <property type="entry name" value="RuvA_2-like"/>
</dbReference>
<dbReference type="EMBL" id="FOXI01000019">
    <property type="protein sequence ID" value="SFQ09755.1"/>
    <property type="molecule type" value="Genomic_DNA"/>
</dbReference>
<dbReference type="SUPFAM" id="SSF47781">
    <property type="entry name" value="RuvA domain 2-like"/>
    <property type="match status" value="1"/>
</dbReference>
<accession>A0A1I5VQI9</accession>
<sequence length="119" mass="13364">MSCLEIVGAGVITIIVAIGALEEHGEDLSPVDQAHRDYEAGRIDEHEQEHRLAFHLDDRNEEIREVVRQVNNVGEEISKDIAREFESLDELRRADREDPTAIHGVAQSTADAVLARVRE</sequence>
<evidence type="ECO:0000256" key="2">
    <source>
        <dbReference type="ARBA" id="ARBA00023204"/>
    </source>
</evidence>
<dbReference type="OrthoDB" id="323772at2157"/>
<organism evidence="4 5">
    <name type="scientific">Halolamina pelagica</name>
    <dbReference type="NCBI Taxonomy" id="699431"/>
    <lineage>
        <taxon>Archaea</taxon>
        <taxon>Methanobacteriati</taxon>
        <taxon>Methanobacteriota</taxon>
        <taxon>Stenosarchaea group</taxon>
        <taxon>Halobacteria</taxon>
        <taxon>Halobacteriales</taxon>
        <taxon>Haloferacaceae</taxon>
    </lineage>
</organism>
<evidence type="ECO:0000256" key="1">
    <source>
        <dbReference type="ARBA" id="ARBA00022763"/>
    </source>
</evidence>
<keyword evidence="5" id="KW-1185">Reference proteome</keyword>
<evidence type="ECO:0000313" key="5">
    <source>
        <dbReference type="Proteomes" id="UP000183769"/>
    </source>
</evidence>
<dbReference type="Pfam" id="PF12826">
    <property type="entry name" value="HHH_2"/>
    <property type="match status" value="1"/>
</dbReference>
<dbReference type="Gene3D" id="1.10.150.20">
    <property type="entry name" value="5' to 3' exonuclease, C-terminal subdomain"/>
    <property type="match status" value="1"/>
</dbReference>
<gene>
    <name evidence="4" type="ORF">SAMN05216277_11932</name>
</gene>
<dbReference type="GO" id="GO:0006281">
    <property type="term" value="P:DNA repair"/>
    <property type="evidence" value="ECO:0007669"/>
    <property type="project" value="UniProtKB-KW"/>
</dbReference>
<feature type="domain" description="DisA/LigA helix-hairpin-helix motif" evidence="3">
    <location>
        <begin position="72"/>
        <end position="114"/>
    </location>
</feature>